<dbReference type="PROSITE" id="PS51257">
    <property type="entry name" value="PROKAR_LIPOPROTEIN"/>
    <property type="match status" value="1"/>
</dbReference>
<keyword evidence="1" id="KW-0732">Signal</keyword>
<keyword evidence="3" id="KW-1185">Reference proteome</keyword>
<reference evidence="3" key="1">
    <citation type="journal article" date="2019" name="Int. J. Syst. Evol. Microbiol.">
        <title>The Global Catalogue of Microorganisms (GCM) 10K type strain sequencing project: providing services to taxonomists for standard genome sequencing and annotation.</title>
        <authorList>
            <consortium name="The Broad Institute Genomics Platform"/>
            <consortium name="The Broad Institute Genome Sequencing Center for Infectious Disease"/>
            <person name="Wu L."/>
            <person name="Ma J."/>
        </authorList>
    </citation>
    <scope>NUCLEOTIDE SEQUENCE [LARGE SCALE GENOMIC DNA]</scope>
    <source>
        <strain evidence="3">CCUG 60214</strain>
    </source>
</reference>
<dbReference type="EMBL" id="JBHTLK010000063">
    <property type="protein sequence ID" value="MFD1148398.1"/>
    <property type="molecule type" value="Genomic_DNA"/>
</dbReference>
<evidence type="ECO:0000313" key="3">
    <source>
        <dbReference type="Proteomes" id="UP001597168"/>
    </source>
</evidence>
<dbReference type="Proteomes" id="UP001597168">
    <property type="component" value="Unassembled WGS sequence"/>
</dbReference>
<feature type="signal peptide" evidence="1">
    <location>
        <begin position="1"/>
        <end position="22"/>
    </location>
</feature>
<comment type="caution">
    <text evidence="2">The sequence shown here is derived from an EMBL/GenBank/DDBJ whole genome shotgun (WGS) entry which is preliminary data.</text>
</comment>
<evidence type="ECO:0000313" key="2">
    <source>
        <dbReference type="EMBL" id="MFD1148398.1"/>
    </source>
</evidence>
<name>A0ABW3QU81_9PSEU</name>
<dbReference type="Gene3D" id="3.30.10.20">
    <property type="match status" value="1"/>
</dbReference>
<dbReference type="RefSeq" id="WP_380723827.1">
    <property type="nucleotide sequence ID" value="NZ_JBHTLK010000063.1"/>
</dbReference>
<proteinExistence type="predicted"/>
<sequence length="141" mass="14002">MSQLKRVAGVLAALVVAGCGSATVPPATTVTVTAPADAVTTAPPATTTAPAGTTAPIATTAAPAPAADTCTVPHVVGMVHQTAQDTMQAAGLYRLREVDATGQGRVLALDRNWTTTAQTPAAGQVVPCDTEVLLSAKKTGE</sequence>
<gene>
    <name evidence="2" type="ORF">ACFQ3T_14800</name>
</gene>
<organism evidence="2 3">
    <name type="scientific">Saccharothrix hoggarensis</name>
    <dbReference type="NCBI Taxonomy" id="913853"/>
    <lineage>
        <taxon>Bacteria</taxon>
        <taxon>Bacillati</taxon>
        <taxon>Actinomycetota</taxon>
        <taxon>Actinomycetes</taxon>
        <taxon>Pseudonocardiales</taxon>
        <taxon>Pseudonocardiaceae</taxon>
        <taxon>Saccharothrix</taxon>
    </lineage>
</organism>
<protein>
    <submittedName>
        <fullName evidence="2">PASTA domain-containing protein</fullName>
    </submittedName>
</protein>
<feature type="chain" id="PRO_5045497433" evidence="1">
    <location>
        <begin position="23"/>
        <end position="141"/>
    </location>
</feature>
<accession>A0ABW3QU81</accession>
<evidence type="ECO:0000256" key="1">
    <source>
        <dbReference type="SAM" id="SignalP"/>
    </source>
</evidence>